<evidence type="ECO:0000313" key="1">
    <source>
        <dbReference type="EMBL" id="KAI9251852.1"/>
    </source>
</evidence>
<dbReference type="EMBL" id="JAIXMP010000029">
    <property type="protein sequence ID" value="KAI9251852.1"/>
    <property type="molecule type" value="Genomic_DNA"/>
</dbReference>
<evidence type="ECO:0000313" key="2">
    <source>
        <dbReference type="Proteomes" id="UP001209540"/>
    </source>
</evidence>
<comment type="caution">
    <text evidence="1">The sequence shown here is derived from an EMBL/GenBank/DDBJ whole genome shotgun (WGS) entry which is preliminary data.</text>
</comment>
<protein>
    <submittedName>
        <fullName evidence="1">Uncharacterized protein</fullName>
    </submittedName>
</protein>
<organism evidence="1 2">
    <name type="scientific">Phascolomyces articulosus</name>
    <dbReference type="NCBI Taxonomy" id="60185"/>
    <lineage>
        <taxon>Eukaryota</taxon>
        <taxon>Fungi</taxon>
        <taxon>Fungi incertae sedis</taxon>
        <taxon>Mucoromycota</taxon>
        <taxon>Mucoromycotina</taxon>
        <taxon>Mucoromycetes</taxon>
        <taxon>Mucorales</taxon>
        <taxon>Lichtheimiaceae</taxon>
        <taxon>Phascolomyces</taxon>
    </lineage>
</organism>
<proteinExistence type="predicted"/>
<accession>A0AAD5JS74</accession>
<dbReference type="Proteomes" id="UP001209540">
    <property type="component" value="Unassembled WGS sequence"/>
</dbReference>
<keyword evidence="2" id="KW-1185">Reference proteome</keyword>
<reference evidence="1" key="2">
    <citation type="submission" date="2023-02" db="EMBL/GenBank/DDBJ databases">
        <authorList>
            <consortium name="DOE Joint Genome Institute"/>
            <person name="Mondo S.J."/>
            <person name="Chang Y."/>
            <person name="Wang Y."/>
            <person name="Ahrendt S."/>
            <person name="Andreopoulos W."/>
            <person name="Barry K."/>
            <person name="Beard J."/>
            <person name="Benny G.L."/>
            <person name="Blankenship S."/>
            <person name="Bonito G."/>
            <person name="Cuomo C."/>
            <person name="Desiro A."/>
            <person name="Gervers K.A."/>
            <person name="Hundley H."/>
            <person name="Kuo A."/>
            <person name="LaButti K."/>
            <person name="Lang B.F."/>
            <person name="Lipzen A."/>
            <person name="O'Donnell K."/>
            <person name="Pangilinan J."/>
            <person name="Reynolds N."/>
            <person name="Sandor L."/>
            <person name="Smith M.W."/>
            <person name="Tsang A."/>
            <person name="Grigoriev I.V."/>
            <person name="Stajich J.E."/>
            <person name="Spatafora J.W."/>
        </authorList>
    </citation>
    <scope>NUCLEOTIDE SEQUENCE</scope>
    <source>
        <strain evidence="1">RSA 2281</strain>
    </source>
</reference>
<reference evidence="1" key="1">
    <citation type="journal article" date="2022" name="IScience">
        <title>Evolution of zygomycete secretomes and the origins of terrestrial fungal ecologies.</title>
        <authorList>
            <person name="Chang Y."/>
            <person name="Wang Y."/>
            <person name="Mondo S."/>
            <person name="Ahrendt S."/>
            <person name="Andreopoulos W."/>
            <person name="Barry K."/>
            <person name="Beard J."/>
            <person name="Benny G.L."/>
            <person name="Blankenship S."/>
            <person name="Bonito G."/>
            <person name="Cuomo C."/>
            <person name="Desiro A."/>
            <person name="Gervers K.A."/>
            <person name="Hundley H."/>
            <person name="Kuo A."/>
            <person name="LaButti K."/>
            <person name="Lang B.F."/>
            <person name="Lipzen A."/>
            <person name="O'Donnell K."/>
            <person name="Pangilinan J."/>
            <person name="Reynolds N."/>
            <person name="Sandor L."/>
            <person name="Smith M.E."/>
            <person name="Tsang A."/>
            <person name="Grigoriev I.V."/>
            <person name="Stajich J.E."/>
            <person name="Spatafora J.W."/>
        </authorList>
    </citation>
    <scope>NUCLEOTIDE SEQUENCE</scope>
    <source>
        <strain evidence="1">RSA 2281</strain>
    </source>
</reference>
<gene>
    <name evidence="1" type="ORF">BDA99DRAFT_541254</name>
</gene>
<name>A0AAD5JS74_9FUNG</name>
<sequence length="207" mass="24697">MYYLTTSVCQIEALDFSNCYLILLGNSEHPEYGFIISRRVKFYLTLVERFIKAPSCVRFRDIRAFRKICERNTFSINSFNYELQSKFVVNGFFLYKDYLIIDEERSILRQLVPQEMAHLDNRLCNAILRLQMHQSWLCHIISKINTTQHTCEYQLYSSLKLCIEEAYEIYLPPPNLIFKCKMQNAKNVYYENQHASGGIWHIFRINV</sequence>
<dbReference type="AlphaFoldDB" id="A0AAD5JS74"/>